<evidence type="ECO:0000259" key="9">
    <source>
        <dbReference type="PROSITE" id="PS50850"/>
    </source>
</evidence>
<evidence type="ECO:0000256" key="1">
    <source>
        <dbReference type="ARBA" id="ARBA00004651"/>
    </source>
</evidence>
<feature type="transmembrane region" description="Helical" evidence="8">
    <location>
        <begin position="52"/>
        <end position="73"/>
    </location>
</feature>
<evidence type="ECO:0000256" key="7">
    <source>
        <dbReference type="SAM" id="MobiDB-lite"/>
    </source>
</evidence>
<feature type="transmembrane region" description="Helical" evidence="8">
    <location>
        <begin position="381"/>
        <end position="400"/>
    </location>
</feature>
<dbReference type="InterPro" id="IPR020846">
    <property type="entry name" value="MFS_dom"/>
</dbReference>
<evidence type="ECO:0000256" key="8">
    <source>
        <dbReference type="SAM" id="Phobius"/>
    </source>
</evidence>
<sequence length="432" mass="44653">MSTLAGARRATFSSLTVPNYRLYFSGQAVSMIGTWMQTVAQSWLVLQLTGSGTALGLVVALQTLPVLLLGPYGGVVADRVDKRRLMIALQSMMGVLALVLGLLTVTDTVALWQVYVLAFLLGLNNCFENPARQAFVLEMVGPEHLHNAVSLNSVLVNAARAIGPAVAGIVIATGGLGICFLLNAVSFVAVVASLIKLDGSALQPSPPAVRSPGQLREGLRYVRRTPTLLVPLLMMALVGCLAYEFQVVLPVVARSTFDADAQVYGFMTAAMGAGAVVGGLYVAARGRTGVPALVVSSTIFGVVIAAAALAPTLWLELVALVLVGAASVSFLSTGNSTLQLEAEPGMRGRVMALWSVAFLGSTPIGGPIAGAVSQQFGGRVGLLMGAAACLVAAGLGAMVLRQARRPAPVDEPVQMAVDPVPGSVERPVTPDL</sequence>
<evidence type="ECO:0000256" key="6">
    <source>
        <dbReference type="ARBA" id="ARBA00023136"/>
    </source>
</evidence>
<evidence type="ECO:0000256" key="3">
    <source>
        <dbReference type="ARBA" id="ARBA00022475"/>
    </source>
</evidence>
<dbReference type="EMBL" id="VIGH01000001">
    <property type="protein sequence ID" value="TQF74959.1"/>
    <property type="molecule type" value="Genomic_DNA"/>
</dbReference>
<feature type="transmembrane region" description="Helical" evidence="8">
    <location>
        <begin position="350"/>
        <end position="369"/>
    </location>
</feature>
<organism evidence="10 11">
    <name type="scientific">Rhodococcus spelaei</name>
    <dbReference type="NCBI Taxonomy" id="2546320"/>
    <lineage>
        <taxon>Bacteria</taxon>
        <taxon>Bacillati</taxon>
        <taxon>Actinomycetota</taxon>
        <taxon>Actinomycetes</taxon>
        <taxon>Mycobacteriales</taxon>
        <taxon>Nocardiaceae</taxon>
        <taxon>Rhodococcus</taxon>
    </lineage>
</organism>
<keyword evidence="3" id="KW-1003">Cell membrane</keyword>
<dbReference type="InterPro" id="IPR036259">
    <property type="entry name" value="MFS_trans_sf"/>
</dbReference>
<evidence type="ECO:0000256" key="4">
    <source>
        <dbReference type="ARBA" id="ARBA00022692"/>
    </source>
</evidence>
<feature type="transmembrane region" description="Helical" evidence="8">
    <location>
        <begin position="175"/>
        <end position="195"/>
    </location>
</feature>
<dbReference type="GO" id="GO:0005886">
    <property type="term" value="C:plasma membrane"/>
    <property type="evidence" value="ECO:0007669"/>
    <property type="project" value="UniProtKB-SubCell"/>
</dbReference>
<feature type="domain" description="Major facilitator superfamily (MFS) profile" evidence="9">
    <location>
        <begin position="14"/>
        <end position="404"/>
    </location>
</feature>
<dbReference type="RefSeq" id="WP_142095044.1">
    <property type="nucleotide sequence ID" value="NZ_VIGH01000001.1"/>
</dbReference>
<dbReference type="PROSITE" id="PS50850">
    <property type="entry name" value="MFS"/>
    <property type="match status" value="1"/>
</dbReference>
<gene>
    <name evidence="10" type="ORF">FK531_02565</name>
</gene>
<feature type="transmembrane region" description="Helical" evidence="8">
    <location>
        <begin position="20"/>
        <end position="40"/>
    </location>
</feature>
<feature type="transmembrane region" description="Helical" evidence="8">
    <location>
        <begin position="228"/>
        <end position="249"/>
    </location>
</feature>
<comment type="caution">
    <text evidence="10">The sequence shown here is derived from an EMBL/GenBank/DDBJ whole genome shotgun (WGS) entry which is preliminary data.</text>
</comment>
<keyword evidence="11" id="KW-1185">Reference proteome</keyword>
<name>A0A541BRR2_9NOCA</name>
<dbReference type="GO" id="GO:0022857">
    <property type="term" value="F:transmembrane transporter activity"/>
    <property type="evidence" value="ECO:0007669"/>
    <property type="project" value="InterPro"/>
</dbReference>
<evidence type="ECO:0000256" key="2">
    <source>
        <dbReference type="ARBA" id="ARBA00022448"/>
    </source>
</evidence>
<dbReference type="Gene3D" id="1.20.1250.20">
    <property type="entry name" value="MFS general substrate transporter like domains"/>
    <property type="match status" value="1"/>
</dbReference>
<dbReference type="PANTHER" id="PTHR23513">
    <property type="entry name" value="INTEGRAL MEMBRANE EFFLUX PROTEIN-RELATED"/>
    <property type="match status" value="1"/>
</dbReference>
<dbReference type="Proteomes" id="UP000316256">
    <property type="component" value="Unassembled WGS sequence"/>
</dbReference>
<evidence type="ECO:0000313" key="11">
    <source>
        <dbReference type="Proteomes" id="UP000316256"/>
    </source>
</evidence>
<dbReference type="PANTHER" id="PTHR23513:SF11">
    <property type="entry name" value="STAPHYLOFERRIN A TRANSPORTER"/>
    <property type="match status" value="1"/>
</dbReference>
<keyword evidence="4 8" id="KW-0812">Transmembrane</keyword>
<keyword evidence="5 8" id="KW-1133">Transmembrane helix</keyword>
<feature type="transmembrane region" description="Helical" evidence="8">
    <location>
        <begin position="261"/>
        <end position="283"/>
    </location>
</feature>
<evidence type="ECO:0000313" key="10">
    <source>
        <dbReference type="EMBL" id="TQF74959.1"/>
    </source>
</evidence>
<dbReference type="OrthoDB" id="9775268at2"/>
<dbReference type="Pfam" id="PF05977">
    <property type="entry name" value="MFS_3"/>
    <property type="match status" value="1"/>
</dbReference>
<feature type="transmembrane region" description="Helical" evidence="8">
    <location>
        <begin position="290"/>
        <end position="311"/>
    </location>
</feature>
<feature type="transmembrane region" description="Helical" evidence="8">
    <location>
        <begin position="317"/>
        <end position="338"/>
    </location>
</feature>
<dbReference type="CDD" id="cd06173">
    <property type="entry name" value="MFS_MefA_like"/>
    <property type="match status" value="1"/>
</dbReference>
<keyword evidence="6 8" id="KW-0472">Membrane</keyword>
<keyword evidence="2" id="KW-0813">Transport</keyword>
<dbReference type="InterPro" id="IPR010290">
    <property type="entry name" value="TM_effector"/>
</dbReference>
<feature type="region of interest" description="Disordered" evidence="7">
    <location>
        <begin position="411"/>
        <end position="432"/>
    </location>
</feature>
<reference evidence="10 11" key="1">
    <citation type="submission" date="2019-06" db="EMBL/GenBank/DDBJ databases">
        <title>Rhodococcus spaelei sp. nov., isolated from a cave.</title>
        <authorList>
            <person name="Lee S.D."/>
        </authorList>
    </citation>
    <scope>NUCLEOTIDE SEQUENCE [LARGE SCALE GENOMIC DNA]</scope>
    <source>
        <strain evidence="10 11">C9-5</strain>
    </source>
</reference>
<protein>
    <submittedName>
        <fullName evidence="10">MFS transporter</fullName>
    </submittedName>
</protein>
<dbReference type="AlphaFoldDB" id="A0A541BRR2"/>
<proteinExistence type="predicted"/>
<evidence type="ECO:0000256" key="5">
    <source>
        <dbReference type="ARBA" id="ARBA00022989"/>
    </source>
</evidence>
<dbReference type="SUPFAM" id="SSF103473">
    <property type="entry name" value="MFS general substrate transporter"/>
    <property type="match status" value="1"/>
</dbReference>
<accession>A0A541BRR2</accession>
<comment type="subcellular location">
    <subcellularLocation>
        <location evidence="1">Cell membrane</location>
        <topology evidence="1">Multi-pass membrane protein</topology>
    </subcellularLocation>
</comment>